<dbReference type="AlphaFoldDB" id="A0A1B7K0C3"/>
<evidence type="ECO:0000256" key="8">
    <source>
        <dbReference type="ARBA" id="ARBA00023136"/>
    </source>
</evidence>
<dbReference type="OrthoDB" id="9772725at2"/>
<dbReference type="GO" id="GO:0005886">
    <property type="term" value="C:plasma membrane"/>
    <property type="evidence" value="ECO:0007669"/>
    <property type="project" value="UniProtKB-SubCell"/>
</dbReference>
<dbReference type="SUPFAM" id="SSF103473">
    <property type="entry name" value="MFS general substrate transporter"/>
    <property type="match status" value="2"/>
</dbReference>
<evidence type="ECO:0000256" key="7">
    <source>
        <dbReference type="ARBA" id="ARBA00022989"/>
    </source>
</evidence>
<comment type="subcellular location">
    <subcellularLocation>
        <location evidence="1">Cell membrane</location>
        <topology evidence="1">Multi-pass membrane protein</topology>
    </subcellularLocation>
    <subcellularLocation>
        <location evidence="9">Membrane</location>
        <topology evidence="9">Multi-pass membrane protein</topology>
    </subcellularLocation>
</comment>
<feature type="domain" description="Major facilitator superfamily (MFS) profile" evidence="11">
    <location>
        <begin position="1"/>
        <end position="496"/>
    </location>
</feature>
<organism evidence="12 13">
    <name type="scientific">Providencia heimbachae ATCC 35613</name>
    <dbReference type="NCBI Taxonomy" id="1354272"/>
    <lineage>
        <taxon>Bacteria</taxon>
        <taxon>Pseudomonadati</taxon>
        <taxon>Pseudomonadota</taxon>
        <taxon>Gammaproteobacteria</taxon>
        <taxon>Enterobacterales</taxon>
        <taxon>Morganellaceae</taxon>
        <taxon>Providencia</taxon>
    </lineage>
</organism>
<dbReference type="InterPro" id="IPR050171">
    <property type="entry name" value="MFS_Transporters"/>
</dbReference>
<dbReference type="InterPro" id="IPR020846">
    <property type="entry name" value="MFS_dom"/>
</dbReference>
<evidence type="ECO:0000256" key="9">
    <source>
        <dbReference type="RuleBase" id="RU003755"/>
    </source>
</evidence>
<feature type="transmembrane region" description="Helical" evidence="10">
    <location>
        <begin position="443"/>
        <end position="462"/>
    </location>
</feature>
<accession>A0A1B7K0C3</accession>
<feature type="transmembrane region" description="Helical" evidence="10">
    <location>
        <begin position="474"/>
        <end position="495"/>
    </location>
</feature>
<feature type="transmembrane region" description="Helical" evidence="10">
    <location>
        <begin position="154"/>
        <end position="172"/>
    </location>
</feature>
<evidence type="ECO:0000313" key="13">
    <source>
        <dbReference type="Proteomes" id="UP000078224"/>
    </source>
</evidence>
<dbReference type="Proteomes" id="UP000078224">
    <property type="component" value="Unassembled WGS sequence"/>
</dbReference>
<keyword evidence="7 10" id="KW-1133">Transmembrane helix</keyword>
<dbReference type="CDD" id="cd17346">
    <property type="entry name" value="MFS_DtpA_like"/>
    <property type="match status" value="1"/>
</dbReference>
<feature type="transmembrane region" description="Helical" evidence="10">
    <location>
        <begin position="60"/>
        <end position="81"/>
    </location>
</feature>
<proteinExistence type="inferred from homology"/>
<evidence type="ECO:0000256" key="5">
    <source>
        <dbReference type="ARBA" id="ARBA00022856"/>
    </source>
</evidence>
<name>A0A1B7K0C3_9GAMM</name>
<evidence type="ECO:0000256" key="3">
    <source>
        <dbReference type="ARBA" id="ARBA00022475"/>
    </source>
</evidence>
<sequence>MNNSATKTKTFFGHPYPLSSLFLTEMWERFSFYGVRPLLILFMSAALLQGGMGLPIEQASAIVGIFAGGVYITSLPGGWLADNWLGQRRAVWYGSLIIALGHLSIAMSAVLTNTFFFVGLLLIVLGTGLFKTCITVMVGTLYKKEDTRRDGGFSLFYMGINMGSFIAPLIIGPLHEKYGWHIGFGLGGLGMLVALLVFRFYAIPQMRRYDKEVGLDSTWNHPTVQRKNVGRWVTLAMILLAGLVVLIDNGTIPFNAAVIAKSSAYVISTCVGIYFLFMFFFADLNSSERSRLLACLILLVAAAFFWSAFEQKPTSFNIFARDYTDRQMGDFEIPTIWFQAINALFIILLAPIFSWFWPSLAKRSMNPSSMTKFVIGILFAAGGFAVMMVAANHVLATQSGVSPFWLVGSILLLTLGELCLSPIGLATMTLLAPHKMRGQVMGLWFCASALGNLAAGIMGGNIRKDQLDSMPELFSHVSIALVICAIVLAALIIPVRNMLKNADKNEAEAN</sequence>
<dbReference type="RefSeq" id="WP_068907701.1">
    <property type="nucleotide sequence ID" value="NZ_LXEW01000015.1"/>
</dbReference>
<feature type="transmembrane region" description="Helical" evidence="10">
    <location>
        <begin position="229"/>
        <end position="247"/>
    </location>
</feature>
<dbReference type="InterPro" id="IPR036259">
    <property type="entry name" value="MFS_trans_sf"/>
</dbReference>
<dbReference type="PROSITE" id="PS01022">
    <property type="entry name" value="PTR2_1"/>
    <property type="match status" value="1"/>
</dbReference>
<dbReference type="GO" id="GO:1904680">
    <property type="term" value="F:peptide transmembrane transporter activity"/>
    <property type="evidence" value="ECO:0007669"/>
    <property type="project" value="InterPro"/>
</dbReference>
<feature type="transmembrane region" description="Helical" evidence="10">
    <location>
        <begin position="336"/>
        <end position="357"/>
    </location>
</feature>
<dbReference type="InterPro" id="IPR005279">
    <property type="entry name" value="Dipep/tripep_permease"/>
</dbReference>
<keyword evidence="4 9" id="KW-0812">Transmembrane</keyword>
<dbReference type="EMBL" id="LXEW01000015">
    <property type="protein sequence ID" value="OAT53601.1"/>
    <property type="molecule type" value="Genomic_DNA"/>
</dbReference>
<dbReference type="GO" id="GO:0015031">
    <property type="term" value="P:protein transport"/>
    <property type="evidence" value="ECO:0007669"/>
    <property type="project" value="UniProtKB-KW"/>
</dbReference>
<dbReference type="PATRIC" id="fig|1354272.4.peg.876"/>
<feature type="transmembrane region" description="Helical" evidence="10">
    <location>
        <begin position="117"/>
        <end position="142"/>
    </location>
</feature>
<feature type="transmembrane region" description="Helical" evidence="10">
    <location>
        <begin position="403"/>
        <end position="431"/>
    </location>
</feature>
<keyword evidence="13" id="KW-1185">Reference proteome</keyword>
<evidence type="ECO:0000256" key="4">
    <source>
        <dbReference type="ARBA" id="ARBA00022692"/>
    </source>
</evidence>
<feature type="transmembrane region" description="Helical" evidence="10">
    <location>
        <begin position="259"/>
        <end position="280"/>
    </location>
</feature>
<keyword evidence="6" id="KW-0653">Protein transport</keyword>
<comment type="caution">
    <text evidence="12">The sequence shown here is derived from an EMBL/GenBank/DDBJ whole genome shotgun (WGS) entry which is preliminary data.</text>
</comment>
<feature type="transmembrane region" description="Helical" evidence="10">
    <location>
        <begin position="30"/>
        <end position="48"/>
    </location>
</feature>
<evidence type="ECO:0000259" key="11">
    <source>
        <dbReference type="PROSITE" id="PS50850"/>
    </source>
</evidence>
<feature type="transmembrane region" description="Helical" evidence="10">
    <location>
        <begin position="178"/>
        <end position="201"/>
    </location>
</feature>
<dbReference type="InterPro" id="IPR018456">
    <property type="entry name" value="PTR2_symporter_CS"/>
</dbReference>
<keyword evidence="8 10" id="KW-0472">Membrane</keyword>
<dbReference type="InterPro" id="IPR000109">
    <property type="entry name" value="POT_fam"/>
</dbReference>
<keyword evidence="3" id="KW-1003">Cell membrane</keyword>
<evidence type="ECO:0000256" key="2">
    <source>
        <dbReference type="ARBA" id="ARBA00022448"/>
    </source>
</evidence>
<evidence type="ECO:0000256" key="10">
    <source>
        <dbReference type="SAM" id="Phobius"/>
    </source>
</evidence>
<dbReference type="Pfam" id="PF00854">
    <property type="entry name" value="PTR2"/>
    <property type="match status" value="1"/>
</dbReference>
<evidence type="ECO:0000256" key="1">
    <source>
        <dbReference type="ARBA" id="ARBA00004651"/>
    </source>
</evidence>
<comment type="similarity">
    <text evidence="9">Belongs to the major facilitator superfamily. Proton-dependent oligopeptide transporter (POT/PTR) (TC 2.A.17) family.</text>
</comment>
<keyword evidence="5" id="KW-0571">Peptide transport</keyword>
<dbReference type="NCBIfam" id="TIGR00924">
    <property type="entry name" value="yjdL_sub1_fam"/>
    <property type="match status" value="1"/>
</dbReference>
<feature type="transmembrane region" description="Helical" evidence="10">
    <location>
        <begin position="90"/>
        <end position="111"/>
    </location>
</feature>
<gene>
    <name evidence="12" type="ORF">M998_0854</name>
</gene>
<evidence type="ECO:0000256" key="6">
    <source>
        <dbReference type="ARBA" id="ARBA00022927"/>
    </source>
</evidence>
<dbReference type="PROSITE" id="PS50850">
    <property type="entry name" value="MFS"/>
    <property type="match status" value="1"/>
</dbReference>
<reference evidence="12 13" key="1">
    <citation type="submission" date="2016-04" db="EMBL/GenBank/DDBJ databases">
        <title>ATOL: Assembling a taxonomically balanced genome-scale reconstruction of the evolutionary history of the Enterobacteriaceae.</title>
        <authorList>
            <person name="Plunkett G.III."/>
            <person name="Neeno-Eckwall E.C."/>
            <person name="Glasner J.D."/>
            <person name="Perna N.T."/>
        </authorList>
    </citation>
    <scope>NUCLEOTIDE SEQUENCE [LARGE SCALE GENOMIC DNA]</scope>
    <source>
        <strain evidence="12 13">ATCC 35613</strain>
    </source>
</reference>
<dbReference type="PROSITE" id="PS01023">
    <property type="entry name" value="PTR2_2"/>
    <property type="match status" value="1"/>
</dbReference>
<feature type="transmembrane region" description="Helical" evidence="10">
    <location>
        <begin position="369"/>
        <end position="391"/>
    </location>
</feature>
<dbReference type="PANTHER" id="PTHR23517:SF15">
    <property type="entry name" value="PROTON-DEPENDENT OLIGOPEPTIDE FAMILY TRANSPORT PROTEIN"/>
    <property type="match status" value="1"/>
</dbReference>
<dbReference type="PANTHER" id="PTHR23517">
    <property type="entry name" value="RESISTANCE PROTEIN MDTM, PUTATIVE-RELATED-RELATED"/>
    <property type="match status" value="1"/>
</dbReference>
<keyword evidence="2 9" id="KW-0813">Transport</keyword>
<dbReference type="GO" id="GO:0006857">
    <property type="term" value="P:oligopeptide transport"/>
    <property type="evidence" value="ECO:0007669"/>
    <property type="project" value="InterPro"/>
</dbReference>
<evidence type="ECO:0000313" key="12">
    <source>
        <dbReference type="EMBL" id="OAT53601.1"/>
    </source>
</evidence>
<dbReference type="Gene3D" id="1.20.1250.20">
    <property type="entry name" value="MFS general substrate transporter like domains"/>
    <property type="match status" value="1"/>
</dbReference>
<protein>
    <submittedName>
        <fullName evidence="12">Di/tripeptide transporter</fullName>
    </submittedName>
</protein>
<feature type="transmembrane region" description="Helical" evidence="10">
    <location>
        <begin position="292"/>
        <end position="309"/>
    </location>
</feature>